<dbReference type="PANTHER" id="PTHR43236:SF1">
    <property type="entry name" value="BLL7220 PROTEIN"/>
    <property type="match status" value="1"/>
</dbReference>
<name>A0ABU5QWJ4_9PSEU</name>
<evidence type="ECO:0000259" key="2">
    <source>
        <dbReference type="PROSITE" id="PS50943"/>
    </source>
</evidence>
<dbReference type="InterPro" id="IPR010982">
    <property type="entry name" value="Lambda_DNA-bd_dom_sf"/>
</dbReference>
<dbReference type="InterPro" id="IPR052345">
    <property type="entry name" value="Rad_response_metalloprotease"/>
</dbReference>
<evidence type="ECO:0000313" key="3">
    <source>
        <dbReference type="EMBL" id="MEA5358291.1"/>
    </source>
</evidence>
<dbReference type="PROSITE" id="PS50943">
    <property type="entry name" value="HTH_CROC1"/>
    <property type="match status" value="1"/>
</dbReference>
<evidence type="ECO:0000313" key="4">
    <source>
        <dbReference type="Proteomes" id="UP001304298"/>
    </source>
</evidence>
<accession>A0ABU5QWJ4</accession>
<dbReference type="SUPFAM" id="SSF47413">
    <property type="entry name" value="lambda repressor-like DNA-binding domains"/>
    <property type="match status" value="1"/>
</dbReference>
<evidence type="ECO:0000256" key="1">
    <source>
        <dbReference type="SAM" id="MobiDB-lite"/>
    </source>
</evidence>
<dbReference type="RefSeq" id="WP_323322974.1">
    <property type="nucleotide sequence ID" value="NZ_JAYFSI010000001.1"/>
</dbReference>
<dbReference type="EMBL" id="JAYFSI010000001">
    <property type="protein sequence ID" value="MEA5358291.1"/>
    <property type="molecule type" value="Genomic_DNA"/>
</dbReference>
<comment type="caution">
    <text evidence="3">The sequence shown here is derived from an EMBL/GenBank/DDBJ whole genome shotgun (WGS) entry which is preliminary data.</text>
</comment>
<dbReference type="Pfam" id="PF01381">
    <property type="entry name" value="HTH_3"/>
    <property type="match status" value="1"/>
</dbReference>
<sequence length="138" mass="15244">MTHDQDQRRQSGPAEEHRVLADRLKQARDTLGLTQADTAEALGIARSSVAELEAAKRKVSGLELRRLSRLYQRSVAWLLGEEDESDVADQALYRATSALSPGDKEQVLRFAEFLAAQRPKPGQNSVAPRSRPTPPSEP</sequence>
<organism evidence="3 4">
    <name type="scientific">Amycolatopsis heterodermiae</name>
    <dbReference type="NCBI Taxonomy" id="3110235"/>
    <lineage>
        <taxon>Bacteria</taxon>
        <taxon>Bacillati</taxon>
        <taxon>Actinomycetota</taxon>
        <taxon>Actinomycetes</taxon>
        <taxon>Pseudonocardiales</taxon>
        <taxon>Pseudonocardiaceae</taxon>
        <taxon>Amycolatopsis</taxon>
    </lineage>
</organism>
<keyword evidence="4" id="KW-1185">Reference proteome</keyword>
<feature type="domain" description="HTH cro/C1-type" evidence="2">
    <location>
        <begin position="24"/>
        <end position="78"/>
    </location>
</feature>
<protein>
    <submittedName>
        <fullName evidence="3">Helix-turn-helix transcriptional regulator</fullName>
    </submittedName>
</protein>
<dbReference type="SMART" id="SM00530">
    <property type="entry name" value="HTH_XRE"/>
    <property type="match status" value="1"/>
</dbReference>
<feature type="region of interest" description="Disordered" evidence="1">
    <location>
        <begin position="114"/>
        <end position="138"/>
    </location>
</feature>
<dbReference type="InterPro" id="IPR001387">
    <property type="entry name" value="Cro/C1-type_HTH"/>
</dbReference>
<gene>
    <name evidence="3" type="ORF">VA596_01980</name>
</gene>
<reference evidence="3 4" key="1">
    <citation type="submission" date="2023-12" db="EMBL/GenBank/DDBJ databases">
        <title>Amycolatopsis sp. V23-08.</title>
        <authorList>
            <person name="Somphong A."/>
        </authorList>
    </citation>
    <scope>NUCLEOTIDE SEQUENCE [LARGE SCALE GENOMIC DNA]</scope>
    <source>
        <strain evidence="3 4">V23-08</strain>
    </source>
</reference>
<proteinExistence type="predicted"/>
<dbReference type="CDD" id="cd00093">
    <property type="entry name" value="HTH_XRE"/>
    <property type="match status" value="1"/>
</dbReference>
<dbReference type="PANTHER" id="PTHR43236">
    <property type="entry name" value="ANTITOXIN HIGA1"/>
    <property type="match status" value="1"/>
</dbReference>
<dbReference type="Gene3D" id="1.10.260.40">
    <property type="entry name" value="lambda repressor-like DNA-binding domains"/>
    <property type="match status" value="1"/>
</dbReference>
<dbReference type="Proteomes" id="UP001304298">
    <property type="component" value="Unassembled WGS sequence"/>
</dbReference>